<dbReference type="SUPFAM" id="SSF103481">
    <property type="entry name" value="Multidrug resistance efflux transporter EmrE"/>
    <property type="match status" value="1"/>
</dbReference>
<dbReference type="PANTHER" id="PTHR23051:SF0">
    <property type="entry name" value="SOLUTE CARRIER FAMILY 35 MEMBER F5"/>
    <property type="match status" value="1"/>
</dbReference>
<sequence length="494" mass="54110">MVDLSPGQRLALGVTVLALVDILWVTSSELTEYIFKVDGYNKPFFSTYLKNAMFSLFLLGFLVWPPWRSACAERQELLVPMETMSEDGASSAGSPAPNSPTPGFRRALSEPEFVPVMFDEDRSSGTDSEDQAAAAGGRRRRAVRFSRVKEVRQLCERDAGQALFARLSYRASVQLRRQALLRAARLPPGQVARLALQFTVPVARLALQFTVPFVLGQYCYQLALSLSEAAYVNILSSSSGLFALVLAAVFPSTPGDRFTLSKLLAITINIGGVVAVSLSGLQGHFELPLDALWALAGAFLYASYVVLLRARVDHEDKLDLIMFFGFVGAFTALLFWPGFLAGHYSGYEPFQLPSRQQWMFLVANGLIGTVLSELLWMWGCLLTSTLIATLSLSATIPLTMAADVVLRSVHYPASFYLGSVPIFAASVAVTLLAHWDNWDPALEGLRLAAGCCCRCRRRPVAIRSDPATAEQSTSLISASDDEDDEEEEFIRTST</sequence>
<keyword evidence="4 8" id="KW-1133">Transmembrane helix</keyword>
<feature type="transmembrane region" description="Helical" evidence="8">
    <location>
        <begin position="229"/>
        <end position="251"/>
    </location>
</feature>
<feature type="region of interest" description="Disordered" evidence="7">
    <location>
        <begin position="84"/>
        <end position="104"/>
    </location>
</feature>
<name>A0A6A4V7K2_AMPAM</name>
<comment type="similarity">
    <text evidence="2">Belongs to the SLC35F solute transporter family.</text>
</comment>
<dbReference type="Proteomes" id="UP000440578">
    <property type="component" value="Unassembled WGS sequence"/>
</dbReference>
<keyword evidence="3 8" id="KW-0812">Transmembrane</keyword>
<accession>A0A6A4V7K2</accession>
<feature type="region of interest" description="Disordered" evidence="7">
    <location>
        <begin position="466"/>
        <end position="494"/>
    </location>
</feature>
<evidence type="ECO:0000313" key="10">
    <source>
        <dbReference type="Proteomes" id="UP000440578"/>
    </source>
</evidence>
<dbReference type="GO" id="GO:0016020">
    <property type="term" value="C:membrane"/>
    <property type="evidence" value="ECO:0007669"/>
    <property type="project" value="UniProtKB-SubCell"/>
</dbReference>
<feature type="transmembrane region" description="Helical" evidence="8">
    <location>
        <begin position="320"/>
        <end position="338"/>
    </location>
</feature>
<evidence type="ECO:0000256" key="2">
    <source>
        <dbReference type="ARBA" id="ARBA00007863"/>
    </source>
</evidence>
<proteinExistence type="inferred from homology"/>
<evidence type="ECO:0000256" key="8">
    <source>
        <dbReference type="SAM" id="Phobius"/>
    </source>
</evidence>
<keyword evidence="10" id="KW-1185">Reference proteome</keyword>
<feature type="transmembrane region" description="Helical" evidence="8">
    <location>
        <begin position="415"/>
        <end position="435"/>
    </location>
</feature>
<dbReference type="EMBL" id="VIIS01001828">
    <property type="protein sequence ID" value="KAF0292247.1"/>
    <property type="molecule type" value="Genomic_DNA"/>
</dbReference>
<evidence type="ECO:0000256" key="3">
    <source>
        <dbReference type="ARBA" id="ARBA00022692"/>
    </source>
</evidence>
<dbReference type="AlphaFoldDB" id="A0A6A4V7K2"/>
<dbReference type="InterPro" id="IPR037185">
    <property type="entry name" value="EmrE-like"/>
</dbReference>
<evidence type="ECO:0000256" key="4">
    <source>
        <dbReference type="ARBA" id="ARBA00022989"/>
    </source>
</evidence>
<feature type="compositionally biased region" description="Acidic residues" evidence="7">
    <location>
        <begin position="479"/>
        <end position="488"/>
    </location>
</feature>
<dbReference type="OrthoDB" id="6344368at2759"/>
<gene>
    <name evidence="9" type="primary">SLC35F5</name>
    <name evidence="9" type="ORF">FJT64_009760</name>
</gene>
<feature type="transmembrane region" description="Helical" evidence="8">
    <location>
        <begin position="263"/>
        <end position="285"/>
    </location>
</feature>
<reference evidence="9 10" key="1">
    <citation type="submission" date="2019-07" db="EMBL/GenBank/DDBJ databases">
        <title>Draft genome assembly of a fouling barnacle, Amphibalanus amphitrite (Darwin, 1854): The first reference genome for Thecostraca.</title>
        <authorList>
            <person name="Kim W."/>
        </authorList>
    </citation>
    <scope>NUCLEOTIDE SEQUENCE [LARGE SCALE GENOMIC DNA]</scope>
    <source>
        <strain evidence="9">SNU_AA5</strain>
        <tissue evidence="9">Soma without cirri and trophi</tissue>
    </source>
</reference>
<evidence type="ECO:0000256" key="7">
    <source>
        <dbReference type="SAM" id="MobiDB-lite"/>
    </source>
</evidence>
<evidence type="ECO:0000256" key="5">
    <source>
        <dbReference type="ARBA" id="ARBA00023136"/>
    </source>
</evidence>
<evidence type="ECO:0000256" key="1">
    <source>
        <dbReference type="ARBA" id="ARBA00004141"/>
    </source>
</evidence>
<dbReference type="PANTHER" id="PTHR23051">
    <property type="entry name" value="SOLUTE CARRIER FAMILY 35, MEMBER F5"/>
    <property type="match status" value="1"/>
</dbReference>
<feature type="transmembrane region" description="Helical" evidence="8">
    <location>
        <begin position="291"/>
        <end position="308"/>
    </location>
</feature>
<keyword evidence="5 8" id="KW-0472">Membrane</keyword>
<comment type="caution">
    <text evidence="9">The sequence shown here is derived from an EMBL/GenBank/DDBJ whole genome shotgun (WGS) entry which is preliminary data.</text>
</comment>
<organism evidence="9 10">
    <name type="scientific">Amphibalanus amphitrite</name>
    <name type="common">Striped barnacle</name>
    <name type="synonym">Balanus amphitrite</name>
    <dbReference type="NCBI Taxonomy" id="1232801"/>
    <lineage>
        <taxon>Eukaryota</taxon>
        <taxon>Metazoa</taxon>
        <taxon>Ecdysozoa</taxon>
        <taxon>Arthropoda</taxon>
        <taxon>Crustacea</taxon>
        <taxon>Multicrustacea</taxon>
        <taxon>Cirripedia</taxon>
        <taxon>Thoracica</taxon>
        <taxon>Thoracicalcarea</taxon>
        <taxon>Balanomorpha</taxon>
        <taxon>Balanoidea</taxon>
        <taxon>Balanidae</taxon>
        <taxon>Amphibalaninae</taxon>
        <taxon>Amphibalanus</taxon>
    </lineage>
</organism>
<evidence type="ECO:0000256" key="6">
    <source>
        <dbReference type="ARBA" id="ARBA00040744"/>
    </source>
</evidence>
<comment type="subcellular location">
    <subcellularLocation>
        <location evidence="1">Membrane</location>
        <topology evidence="1">Multi-pass membrane protein</topology>
    </subcellularLocation>
</comment>
<evidence type="ECO:0000313" key="9">
    <source>
        <dbReference type="EMBL" id="KAF0292247.1"/>
    </source>
</evidence>
<protein>
    <recommendedName>
        <fullName evidence="6">Solute carrier family 35 member F5</fullName>
    </recommendedName>
</protein>